<dbReference type="Pfam" id="PF00887">
    <property type="entry name" value="ACBP"/>
    <property type="match status" value="1"/>
</dbReference>
<dbReference type="Gene3D" id="1.25.40.20">
    <property type="entry name" value="Ankyrin repeat-containing domain"/>
    <property type="match status" value="1"/>
</dbReference>
<proteinExistence type="predicted"/>
<gene>
    <name evidence="8" type="ORF">Cvel_8495</name>
</gene>
<dbReference type="InterPro" id="IPR002110">
    <property type="entry name" value="Ankyrin_rpt"/>
</dbReference>
<feature type="region of interest" description="Disordered" evidence="5">
    <location>
        <begin position="288"/>
        <end position="308"/>
    </location>
</feature>
<reference evidence="8" key="1">
    <citation type="submission" date="2014-11" db="EMBL/GenBank/DDBJ databases">
        <authorList>
            <person name="Otto D Thomas"/>
            <person name="Naeem Raeece"/>
        </authorList>
    </citation>
    <scope>NUCLEOTIDE SEQUENCE</scope>
</reference>
<organism evidence="8">
    <name type="scientific">Chromera velia CCMP2878</name>
    <dbReference type="NCBI Taxonomy" id="1169474"/>
    <lineage>
        <taxon>Eukaryota</taxon>
        <taxon>Sar</taxon>
        <taxon>Alveolata</taxon>
        <taxon>Colpodellida</taxon>
        <taxon>Chromeraceae</taxon>
        <taxon>Chromera</taxon>
    </lineage>
</organism>
<feature type="region of interest" description="Disordered" evidence="5">
    <location>
        <begin position="133"/>
        <end position="172"/>
    </location>
</feature>
<dbReference type="Gene3D" id="1.20.80.10">
    <property type="match status" value="1"/>
</dbReference>
<dbReference type="InterPro" id="IPR014352">
    <property type="entry name" value="FERM/acyl-CoA-bd_prot_sf"/>
</dbReference>
<evidence type="ECO:0000256" key="2">
    <source>
        <dbReference type="ARBA" id="ARBA00023043"/>
    </source>
</evidence>
<dbReference type="PROSITE" id="PS51228">
    <property type="entry name" value="ACB_2"/>
    <property type="match status" value="1"/>
</dbReference>
<keyword evidence="6" id="KW-1133">Transmembrane helix</keyword>
<feature type="repeat" description="ANK" evidence="4">
    <location>
        <begin position="229"/>
        <end position="261"/>
    </location>
</feature>
<dbReference type="PhylomeDB" id="A0A0G4HTT4"/>
<dbReference type="PANTHER" id="PTHR24119:SF0">
    <property type="entry name" value="ACYL-COA-BINDING DOMAIN-CONTAINING PROTEIN 6"/>
    <property type="match status" value="1"/>
</dbReference>
<evidence type="ECO:0000313" key="8">
    <source>
        <dbReference type="EMBL" id="CEM47726.1"/>
    </source>
</evidence>
<dbReference type="InterPro" id="IPR036770">
    <property type="entry name" value="Ankyrin_rpt-contain_sf"/>
</dbReference>
<feature type="domain" description="ACB" evidence="7">
    <location>
        <begin position="51"/>
        <end position="136"/>
    </location>
</feature>
<dbReference type="InterPro" id="IPR035984">
    <property type="entry name" value="Acyl-CoA-binding_sf"/>
</dbReference>
<dbReference type="PRINTS" id="PR01415">
    <property type="entry name" value="ANKYRIN"/>
</dbReference>
<dbReference type="PROSITE" id="PS50088">
    <property type="entry name" value="ANK_REPEAT"/>
    <property type="match status" value="2"/>
</dbReference>
<dbReference type="Pfam" id="PF12796">
    <property type="entry name" value="Ank_2"/>
    <property type="match status" value="1"/>
</dbReference>
<keyword evidence="2 4" id="KW-0040">ANK repeat</keyword>
<dbReference type="PROSITE" id="PS50297">
    <property type="entry name" value="ANK_REP_REGION"/>
    <property type="match status" value="2"/>
</dbReference>
<dbReference type="SUPFAM" id="SSF47027">
    <property type="entry name" value="Acyl-CoA binding protein"/>
    <property type="match status" value="1"/>
</dbReference>
<name>A0A0G4HTT4_9ALVE</name>
<evidence type="ECO:0000256" key="6">
    <source>
        <dbReference type="SAM" id="Phobius"/>
    </source>
</evidence>
<dbReference type="EMBL" id="CDMZ01003826">
    <property type="protein sequence ID" value="CEM47726.1"/>
    <property type="molecule type" value="Genomic_DNA"/>
</dbReference>
<dbReference type="GO" id="GO:0000062">
    <property type="term" value="F:fatty-acyl-CoA binding"/>
    <property type="evidence" value="ECO:0007669"/>
    <property type="project" value="InterPro"/>
</dbReference>
<evidence type="ECO:0000259" key="7">
    <source>
        <dbReference type="PROSITE" id="PS51228"/>
    </source>
</evidence>
<evidence type="ECO:0000256" key="5">
    <source>
        <dbReference type="SAM" id="MobiDB-lite"/>
    </source>
</evidence>
<dbReference type="AlphaFoldDB" id="A0A0G4HTT4"/>
<evidence type="ECO:0000256" key="3">
    <source>
        <dbReference type="ARBA" id="ARBA00023121"/>
    </source>
</evidence>
<evidence type="ECO:0000256" key="4">
    <source>
        <dbReference type="PROSITE-ProRule" id="PRU00023"/>
    </source>
</evidence>
<sequence>MWFGRRGVLLTVGGFTLGLVVTSVFVYFGWFGALPGGSGGRKKRKMLSGSEDEEFAAAAAYVGRHIADFSQDTQLDFYGLFKQATEGDNTRPQPSMIDLVAVAKWRAWAKFTGMRRTDAREEYKLLLKEQNPEWQETEVTEEEEYDPDAEIEADDPTPKGERGAGAGGGAMGPAVSTMGVLGGGLADPVDEGEESEADRFCRLASEGSIIEIAASLKKRPDLARQKDRDGMTALHWAADRGHEDIVKLLLTCSPDVNCQDQNGDTALHLAVVSGQNHVVSQLLQNGANSSLANGDEETPEDLAETSELRELFRAQRRQGRG</sequence>
<dbReference type="SMART" id="SM00248">
    <property type="entry name" value="ANK"/>
    <property type="match status" value="2"/>
</dbReference>
<accession>A0A0G4HTT4</accession>
<feature type="transmembrane region" description="Helical" evidence="6">
    <location>
        <begin position="12"/>
        <end position="34"/>
    </location>
</feature>
<feature type="compositionally biased region" description="Acidic residues" evidence="5">
    <location>
        <begin position="135"/>
        <end position="155"/>
    </location>
</feature>
<dbReference type="PANTHER" id="PTHR24119">
    <property type="entry name" value="ACYL-COA-BINDING DOMAIN-CONTAINING PROTEIN 6"/>
    <property type="match status" value="1"/>
</dbReference>
<dbReference type="SUPFAM" id="SSF48403">
    <property type="entry name" value="Ankyrin repeat"/>
    <property type="match status" value="1"/>
</dbReference>
<feature type="compositionally biased region" description="Acidic residues" evidence="5">
    <location>
        <begin position="294"/>
        <end position="304"/>
    </location>
</feature>
<dbReference type="InterPro" id="IPR000582">
    <property type="entry name" value="Acyl-CoA-binding_protein"/>
</dbReference>
<evidence type="ECO:0000256" key="1">
    <source>
        <dbReference type="ARBA" id="ARBA00022737"/>
    </source>
</evidence>
<keyword evidence="1" id="KW-0677">Repeat</keyword>
<keyword evidence="6" id="KW-0812">Transmembrane</keyword>
<keyword evidence="6" id="KW-0472">Membrane</keyword>
<keyword evidence="3" id="KW-0446">Lipid-binding</keyword>
<dbReference type="VEuPathDB" id="CryptoDB:Cvel_8495"/>
<feature type="repeat" description="ANK" evidence="4">
    <location>
        <begin position="262"/>
        <end position="294"/>
    </location>
</feature>
<dbReference type="PRINTS" id="PR00689">
    <property type="entry name" value="ACOABINDINGP"/>
</dbReference>
<protein>
    <recommendedName>
        <fullName evidence="7">ACB domain-containing protein</fullName>
    </recommendedName>
</protein>